<feature type="non-terminal residue" evidence="1">
    <location>
        <position position="1"/>
    </location>
</feature>
<gene>
    <name evidence="1" type="ORF">AFUS01_LOCUS39628</name>
</gene>
<sequence length="25" mass="2646">HPQKSTSLTNSPAISIPNSCIYTSV</sequence>
<accession>A0A8J2PQR3</accession>
<name>A0A8J2PQR3_9HEXA</name>
<evidence type="ECO:0000313" key="1">
    <source>
        <dbReference type="EMBL" id="CAG7829784.1"/>
    </source>
</evidence>
<proteinExistence type="predicted"/>
<dbReference type="AlphaFoldDB" id="A0A8J2PQR3"/>
<comment type="caution">
    <text evidence="1">The sequence shown here is derived from an EMBL/GenBank/DDBJ whole genome shotgun (WGS) entry which is preliminary data.</text>
</comment>
<organism evidence="1 2">
    <name type="scientific">Allacma fusca</name>
    <dbReference type="NCBI Taxonomy" id="39272"/>
    <lineage>
        <taxon>Eukaryota</taxon>
        <taxon>Metazoa</taxon>
        <taxon>Ecdysozoa</taxon>
        <taxon>Arthropoda</taxon>
        <taxon>Hexapoda</taxon>
        <taxon>Collembola</taxon>
        <taxon>Symphypleona</taxon>
        <taxon>Sminthuridae</taxon>
        <taxon>Allacma</taxon>
    </lineage>
</organism>
<dbReference type="EMBL" id="CAJVCH010552915">
    <property type="protein sequence ID" value="CAG7829784.1"/>
    <property type="molecule type" value="Genomic_DNA"/>
</dbReference>
<protein>
    <submittedName>
        <fullName evidence="1">Uncharacterized protein</fullName>
    </submittedName>
</protein>
<evidence type="ECO:0000313" key="2">
    <source>
        <dbReference type="Proteomes" id="UP000708208"/>
    </source>
</evidence>
<keyword evidence="2" id="KW-1185">Reference proteome</keyword>
<reference evidence="1" key="1">
    <citation type="submission" date="2021-06" db="EMBL/GenBank/DDBJ databases">
        <authorList>
            <person name="Hodson N. C."/>
            <person name="Mongue J. A."/>
            <person name="Jaron S. K."/>
        </authorList>
    </citation>
    <scope>NUCLEOTIDE SEQUENCE</scope>
</reference>
<dbReference type="Proteomes" id="UP000708208">
    <property type="component" value="Unassembled WGS sequence"/>
</dbReference>